<protein>
    <submittedName>
        <fullName evidence="2">Serine protease</fullName>
    </submittedName>
</protein>
<feature type="region of interest" description="Disordered" evidence="1">
    <location>
        <begin position="332"/>
        <end position="377"/>
    </location>
</feature>
<dbReference type="Proteomes" id="UP001272242">
    <property type="component" value="Unassembled WGS sequence"/>
</dbReference>
<comment type="caution">
    <text evidence="2">The sequence shown here is derived from an EMBL/GenBank/DDBJ whole genome shotgun (WGS) entry which is preliminary data.</text>
</comment>
<reference evidence="3" key="1">
    <citation type="journal article" date="2023" name="Mar. Drugs">
        <title>Gemmata algarum, a Novel Planctomycete Isolated from an Algal Mat, Displays Antimicrobial Activity.</title>
        <authorList>
            <person name="Kumar G."/>
            <person name="Kallscheuer N."/>
            <person name="Kashif M."/>
            <person name="Ahamad S."/>
            <person name="Jagadeeshwari U."/>
            <person name="Pannikurungottu S."/>
            <person name="Haufschild T."/>
            <person name="Kabuu M."/>
            <person name="Sasikala C."/>
            <person name="Jogler C."/>
            <person name="Ramana C."/>
        </authorList>
    </citation>
    <scope>NUCLEOTIDE SEQUENCE [LARGE SCALE GENOMIC DNA]</scope>
    <source>
        <strain evidence="3">JC673</strain>
    </source>
</reference>
<dbReference type="InterPro" id="IPR043504">
    <property type="entry name" value="Peptidase_S1_PA_chymotrypsin"/>
</dbReference>
<dbReference type="InterPro" id="IPR009003">
    <property type="entry name" value="Peptidase_S1_PA"/>
</dbReference>
<feature type="compositionally biased region" description="Low complexity" evidence="1">
    <location>
        <begin position="351"/>
        <end position="368"/>
    </location>
</feature>
<evidence type="ECO:0000313" key="2">
    <source>
        <dbReference type="EMBL" id="MDY3562674.1"/>
    </source>
</evidence>
<dbReference type="EMBL" id="JAXBLV010000221">
    <property type="protein sequence ID" value="MDY3562674.1"/>
    <property type="molecule type" value="Genomic_DNA"/>
</dbReference>
<dbReference type="GO" id="GO:0008233">
    <property type="term" value="F:peptidase activity"/>
    <property type="evidence" value="ECO:0007669"/>
    <property type="project" value="UniProtKB-KW"/>
</dbReference>
<name>A0ABU5F5A7_9BACT</name>
<dbReference type="SUPFAM" id="SSF50494">
    <property type="entry name" value="Trypsin-like serine proteases"/>
    <property type="match status" value="1"/>
</dbReference>
<proteinExistence type="predicted"/>
<dbReference type="GO" id="GO:0006508">
    <property type="term" value="P:proteolysis"/>
    <property type="evidence" value="ECO:0007669"/>
    <property type="project" value="UniProtKB-KW"/>
</dbReference>
<keyword evidence="2" id="KW-0378">Hydrolase</keyword>
<accession>A0ABU5F5A7</accession>
<feature type="non-terminal residue" evidence="2">
    <location>
        <position position="377"/>
    </location>
</feature>
<evidence type="ECO:0000256" key="1">
    <source>
        <dbReference type="SAM" id="MobiDB-lite"/>
    </source>
</evidence>
<organism evidence="2 3">
    <name type="scientific">Gemmata algarum</name>
    <dbReference type="NCBI Taxonomy" id="2975278"/>
    <lineage>
        <taxon>Bacteria</taxon>
        <taxon>Pseudomonadati</taxon>
        <taxon>Planctomycetota</taxon>
        <taxon>Planctomycetia</taxon>
        <taxon>Gemmatales</taxon>
        <taxon>Gemmataceae</taxon>
        <taxon>Gemmata</taxon>
    </lineage>
</organism>
<keyword evidence="3" id="KW-1185">Reference proteome</keyword>
<sequence>MTDERELLRESTRRILEADKGLADQLDRLRDLTAAPELRPTLEGVRDRVGALEGLGTDSALGLETIVNRVGRPVLEVAGDDYVVDGPEALIWEARLSNAAVRAALRRVIPSVGRIEVDRHPDLTWVGTGWLIADDVVVTNRHVAGEFAALSAAGGSRAFVFKRGWPDRGTRMAARVDFRRELRNNSPRAFVVKDVLHIEDDDGPDFAFLRVERAGPAGALSPFLQPARGRAEAQQLVATIGYPAADSRIPEQELMTRLFGDKYNVKRLAPGQVQRLADDLVMHDCSTLGGNSGSPIVDLATGEVLGLHFSGVFLRENRGVPIGYVTSRLARVTGGPRSSEGPQPQPPAVPPAAGTDAPAGPALGGSPPVTAPAPRFE</sequence>
<keyword evidence="2" id="KW-0645">Protease</keyword>
<dbReference type="Pfam" id="PF13365">
    <property type="entry name" value="Trypsin_2"/>
    <property type="match status" value="1"/>
</dbReference>
<dbReference type="RefSeq" id="WP_320688976.1">
    <property type="nucleotide sequence ID" value="NZ_JAXBLV010000221.1"/>
</dbReference>
<dbReference type="Gene3D" id="2.40.10.10">
    <property type="entry name" value="Trypsin-like serine proteases"/>
    <property type="match status" value="2"/>
</dbReference>
<evidence type="ECO:0000313" key="3">
    <source>
        <dbReference type="Proteomes" id="UP001272242"/>
    </source>
</evidence>
<gene>
    <name evidence="2" type="ORF">R5W23_004148</name>
</gene>